<evidence type="ECO:0000256" key="12">
    <source>
        <dbReference type="ARBA" id="ARBA00047712"/>
    </source>
</evidence>
<evidence type="ECO:0000313" key="14">
    <source>
        <dbReference type="EMBL" id="RDH91513.1"/>
    </source>
</evidence>
<keyword evidence="7 13" id="KW-0411">Iron-sulfur</keyword>
<evidence type="ECO:0000256" key="9">
    <source>
        <dbReference type="ARBA" id="ARBA00031580"/>
    </source>
</evidence>
<dbReference type="PANTHER" id="PTHR10371">
    <property type="entry name" value="NADH DEHYDROGENASE UBIQUINONE FLAVOPROTEIN 2, MITOCHONDRIAL"/>
    <property type="match status" value="1"/>
</dbReference>
<evidence type="ECO:0000256" key="3">
    <source>
        <dbReference type="ARBA" id="ARBA00022714"/>
    </source>
</evidence>
<protein>
    <recommendedName>
        <fullName evidence="2">NADH-quinone oxidoreductase subunit E</fullName>
    </recommendedName>
    <alternativeName>
        <fullName evidence="9">NADH dehydrogenase I subunit E</fullName>
    </alternativeName>
    <alternativeName>
        <fullName evidence="10">NDH-1 subunit E</fullName>
    </alternativeName>
</protein>
<evidence type="ECO:0000256" key="10">
    <source>
        <dbReference type="ARBA" id="ARBA00032788"/>
    </source>
</evidence>
<feature type="binding site" evidence="13">
    <location>
        <position position="99"/>
    </location>
    <ligand>
        <name>[2Fe-2S] cluster</name>
        <dbReference type="ChEBI" id="CHEBI:190135"/>
    </ligand>
</feature>
<dbReference type="GO" id="GO:0031090">
    <property type="term" value="C:organelle membrane"/>
    <property type="evidence" value="ECO:0007669"/>
    <property type="project" value="UniProtKB-ARBA"/>
</dbReference>
<sequence>MNTIEVNNKAEIFSTEIRGEIDQWVAKYPADWKQSAVMAALRIVQDANGGWLTTELMNDVAAYLDMAPIAVYEVATFYSMYELKPVGKHKICICTNVSCMINNSDRVVDHLEDRLGIKLGQTTEDGRFTLKEVECLGACGGAPMMQIGKQYYENLTPEIIDSILEGLE</sequence>
<dbReference type="EMBL" id="QFXD01000112">
    <property type="protein sequence ID" value="RDH91513.1"/>
    <property type="molecule type" value="Genomic_DNA"/>
</dbReference>
<comment type="similarity">
    <text evidence="1">Belongs to the complex I 24 kDa subunit family.</text>
</comment>
<feature type="binding site" evidence="13">
    <location>
        <position position="139"/>
    </location>
    <ligand>
        <name>[2Fe-2S] cluster</name>
        <dbReference type="ChEBI" id="CHEBI:190135"/>
    </ligand>
</feature>
<evidence type="ECO:0000313" key="15">
    <source>
        <dbReference type="Proteomes" id="UP000255508"/>
    </source>
</evidence>
<evidence type="ECO:0000256" key="2">
    <source>
        <dbReference type="ARBA" id="ARBA00019898"/>
    </source>
</evidence>
<dbReference type="Gene3D" id="3.40.30.10">
    <property type="entry name" value="Glutaredoxin"/>
    <property type="match status" value="1"/>
</dbReference>
<comment type="catalytic activity">
    <reaction evidence="12">
        <text>a quinone + NADH + 5 H(+)(in) = a quinol + NAD(+) + 4 H(+)(out)</text>
        <dbReference type="Rhea" id="RHEA:57888"/>
        <dbReference type="ChEBI" id="CHEBI:15378"/>
        <dbReference type="ChEBI" id="CHEBI:24646"/>
        <dbReference type="ChEBI" id="CHEBI:57540"/>
        <dbReference type="ChEBI" id="CHEBI:57945"/>
        <dbReference type="ChEBI" id="CHEBI:132124"/>
    </reaction>
</comment>
<keyword evidence="5" id="KW-1278">Translocase</keyword>
<dbReference type="Pfam" id="PF01257">
    <property type="entry name" value="2Fe-2S_thioredx"/>
    <property type="match status" value="1"/>
</dbReference>
<organism evidence="14 15">
    <name type="scientific">endosymbiont of Lamellibrachia luymesi</name>
    <dbReference type="NCBI Taxonomy" id="2200907"/>
    <lineage>
        <taxon>Bacteria</taxon>
        <taxon>Pseudomonadati</taxon>
        <taxon>Pseudomonadota</taxon>
        <taxon>Gammaproteobacteria</taxon>
        <taxon>sulfur-oxidizing symbionts</taxon>
    </lineage>
</organism>
<dbReference type="Proteomes" id="UP000255508">
    <property type="component" value="Unassembled WGS sequence"/>
</dbReference>
<dbReference type="GO" id="GO:0003954">
    <property type="term" value="F:NADH dehydrogenase activity"/>
    <property type="evidence" value="ECO:0007669"/>
    <property type="project" value="TreeGrafter"/>
</dbReference>
<accession>A0A370DYJ9</accession>
<evidence type="ECO:0000256" key="4">
    <source>
        <dbReference type="ARBA" id="ARBA00022723"/>
    </source>
</evidence>
<evidence type="ECO:0000256" key="6">
    <source>
        <dbReference type="ARBA" id="ARBA00023004"/>
    </source>
</evidence>
<dbReference type="AlphaFoldDB" id="A0A370DYJ9"/>
<dbReference type="NCBIfam" id="NF005722">
    <property type="entry name" value="PRK07539.1-2"/>
    <property type="match status" value="1"/>
</dbReference>
<name>A0A370DYJ9_9GAMM</name>
<evidence type="ECO:0000256" key="7">
    <source>
        <dbReference type="ARBA" id="ARBA00023014"/>
    </source>
</evidence>
<dbReference type="GO" id="GO:0031967">
    <property type="term" value="C:organelle envelope"/>
    <property type="evidence" value="ECO:0007669"/>
    <property type="project" value="UniProtKB-ARBA"/>
</dbReference>
<evidence type="ECO:0000256" key="1">
    <source>
        <dbReference type="ARBA" id="ARBA00010643"/>
    </source>
</evidence>
<reference evidence="14 15" key="1">
    <citation type="journal article" date="2018" name="ISME J.">
        <title>Endosymbiont genomes yield clues of tubeworm success.</title>
        <authorList>
            <person name="Li Y."/>
            <person name="Liles M.R."/>
            <person name="Halanych K.M."/>
        </authorList>
    </citation>
    <scope>NUCLEOTIDE SEQUENCE [LARGE SCALE GENOMIC DNA]</scope>
    <source>
        <strain evidence="14">A1422</strain>
    </source>
</reference>
<comment type="cofactor">
    <cofactor evidence="13">
        <name>[2Fe-2S] cluster</name>
        <dbReference type="ChEBI" id="CHEBI:190135"/>
    </cofactor>
    <text evidence="13">Binds 1 [2Fe-2S] cluster.</text>
</comment>
<dbReference type="SUPFAM" id="SSF52833">
    <property type="entry name" value="Thioredoxin-like"/>
    <property type="match status" value="1"/>
</dbReference>
<evidence type="ECO:0000256" key="11">
    <source>
        <dbReference type="ARBA" id="ARBA00034078"/>
    </source>
</evidence>
<proteinExistence type="inferred from homology"/>
<keyword evidence="6 13" id="KW-0408">Iron</keyword>
<dbReference type="PROSITE" id="PS01099">
    <property type="entry name" value="COMPLEX1_24K"/>
    <property type="match status" value="1"/>
</dbReference>
<dbReference type="Gene3D" id="1.10.10.1590">
    <property type="entry name" value="NADH-quinone oxidoreductase subunit E"/>
    <property type="match status" value="1"/>
</dbReference>
<evidence type="ECO:0000256" key="13">
    <source>
        <dbReference type="PIRSR" id="PIRSR000216-1"/>
    </source>
</evidence>
<dbReference type="GO" id="GO:0051537">
    <property type="term" value="F:2 iron, 2 sulfur cluster binding"/>
    <property type="evidence" value="ECO:0007669"/>
    <property type="project" value="UniProtKB-KW"/>
</dbReference>
<dbReference type="GO" id="GO:0008324">
    <property type="term" value="F:monoatomic cation transmembrane transporter activity"/>
    <property type="evidence" value="ECO:0007669"/>
    <property type="project" value="UniProtKB-ARBA"/>
</dbReference>
<dbReference type="GO" id="GO:0098662">
    <property type="term" value="P:inorganic cation transmembrane transport"/>
    <property type="evidence" value="ECO:0007669"/>
    <property type="project" value="UniProtKB-ARBA"/>
</dbReference>
<keyword evidence="8" id="KW-0520">NAD</keyword>
<dbReference type="FunFam" id="1.10.10.1590:FF:000001">
    <property type="entry name" value="NADH-quinone oxidoreductase subunit E"/>
    <property type="match status" value="1"/>
</dbReference>
<keyword evidence="3 13" id="KW-0001">2Fe-2S</keyword>
<dbReference type="InterPro" id="IPR041921">
    <property type="entry name" value="NuoE_N"/>
</dbReference>
<keyword evidence="4 13" id="KW-0479">Metal-binding</keyword>
<dbReference type="GO" id="GO:0022890">
    <property type="term" value="F:inorganic cation transmembrane transporter activity"/>
    <property type="evidence" value="ECO:0007669"/>
    <property type="project" value="UniProtKB-ARBA"/>
</dbReference>
<dbReference type="GO" id="GO:0022804">
    <property type="term" value="F:active transmembrane transporter activity"/>
    <property type="evidence" value="ECO:0007669"/>
    <property type="project" value="UniProtKB-ARBA"/>
</dbReference>
<dbReference type="InterPro" id="IPR002023">
    <property type="entry name" value="NuoE-like"/>
</dbReference>
<evidence type="ECO:0000256" key="8">
    <source>
        <dbReference type="ARBA" id="ARBA00023027"/>
    </source>
</evidence>
<dbReference type="FunFam" id="3.40.30.10:FF:000022">
    <property type="entry name" value="NADH dehydrogenase flavoprotein 2, mitochondrial"/>
    <property type="match status" value="1"/>
</dbReference>
<dbReference type="PIRSF" id="PIRSF000216">
    <property type="entry name" value="NADH_DH_24kDa"/>
    <property type="match status" value="1"/>
</dbReference>
<dbReference type="GO" id="GO:0046872">
    <property type="term" value="F:metal ion binding"/>
    <property type="evidence" value="ECO:0007669"/>
    <property type="project" value="UniProtKB-KW"/>
</dbReference>
<dbReference type="CDD" id="cd03064">
    <property type="entry name" value="TRX_Fd_NuoE"/>
    <property type="match status" value="1"/>
</dbReference>
<gene>
    <name evidence="14" type="ORF">DIZ79_05925</name>
</gene>
<dbReference type="NCBIfam" id="TIGR01958">
    <property type="entry name" value="nuoE_fam"/>
    <property type="match status" value="1"/>
</dbReference>
<evidence type="ECO:0000256" key="5">
    <source>
        <dbReference type="ARBA" id="ARBA00022967"/>
    </source>
</evidence>
<dbReference type="PANTHER" id="PTHR10371:SF3">
    <property type="entry name" value="NADH DEHYDROGENASE [UBIQUINONE] FLAVOPROTEIN 2, MITOCHONDRIAL"/>
    <property type="match status" value="1"/>
</dbReference>
<dbReference type="InterPro" id="IPR036249">
    <property type="entry name" value="Thioredoxin-like_sf"/>
</dbReference>
<comment type="cofactor">
    <cofactor evidence="11">
        <name>[2Fe-2S] cluster</name>
        <dbReference type="ChEBI" id="CHEBI:190135"/>
    </cofactor>
</comment>
<feature type="binding site" evidence="13">
    <location>
        <position position="94"/>
    </location>
    <ligand>
        <name>[2Fe-2S] cluster</name>
        <dbReference type="ChEBI" id="CHEBI:190135"/>
    </ligand>
</feature>
<dbReference type="GO" id="GO:1902494">
    <property type="term" value="C:catalytic complex"/>
    <property type="evidence" value="ECO:0007669"/>
    <property type="project" value="UniProtKB-ARBA"/>
</dbReference>
<dbReference type="GO" id="GO:0098796">
    <property type="term" value="C:membrane protein complex"/>
    <property type="evidence" value="ECO:0007669"/>
    <property type="project" value="UniProtKB-ARBA"/>
</dbReference>
<dbReference type="InterPro" id="IPR042128">
    <property type="entry name" value="NuoE_dom"/>
</dbReference>
<feature type="binding site" evidence="13">
    <location>
        <position position="135"/>
    </location>
    <ligand>
        <name>[2Fe-2S] cluster</name>
        <dbReference type="ChEBI" id="CHEBI:190135"/>
    </ligand>
</feature>
<comment type="caution">
    <text evidence="14">The sequence shown here is derived from an EMBL/GenBank/DDBJ whole genome shotgun (WGS) entry which is preliminary data.</text>
</comment>